<keyword evidence="2" id="KW-0812">Transmembrane</keyword>
<keyword evidence="2" id="KW-0472">Membrane</keyword>
<dbReference type="EMBL" id="ML220112">
    <property type="protein sequence ID" value="TGZ84489.1"/>
    <property type="molecule type" value="Genomic_DNA"/>
</dbReference>
<dbReference type="GO" id="GO:0000329">
    <property type="term" value="C:fungal-type vacuole membrane"/>
    <property type="evidence" value="ECO:0007669"/>
    <property type="project" value="InterPro"/>
</dbReference>
<feature type="compositionally biased region" description="Pro residues" evidence="1">
    <location>
        <begin position="121"/>
        <end position="138"/>
    </location>
</feature>
<name>A0A4S2N5D2_9PEZI</name>
<feature type="region of interest" description="Disordered" evidence="1">
    <location>
        <begin position="113"/>
        <end position="138"/>
    </location>
</feature>
<dbReference type="Proteomes" id="UP000298138">
    <property type="component" value="Unassembled WGS sequence"/>
</dbReference>
<dbReference type="InParanoid" id="A0A4S2N5D2"/>
<reference evidence="3 4" key="1">
    <citation type="submission" date="2019-04" db="EMBL/GenBank/DDBJ databases">
        <title>Comparative genomics and transcriptomics to analyze fruiting body development in filamentous ascomycetes.</title>
        <authorList>
            <consortium name="DOE Joint Genome Institute"/>
            <person name="Lutkenhaus R."/>
            <person name="Traeger S."/>
            <person name="Breuer J."/>
            <person name="Kuo A."/>
            <person name="Lipzen A."/>
            <person name="Pangilinan J."/>
            <person name="Dilworth D."/>
            <person name="Sandor L."/>
            <person name="Poggeler S."/>
            <person name="Barry K."/>
            <person name="Grigoriev I.V."/>
            <person name="Nowrousian M."/>
        </authorList>
    </citation>
    <scope>NUCLEOTIDE SEQUENCE [LARGE SCALE GENOMIC DNA]</scope>
    <source>
        <strain evidence="3 4">CBS 389.68</strain>
    </source>
</reference>
<keyword evidence="2" id="KW-1133">Transmembrane helix</keyword>
<gene>
    <name evidence="3" type="ORF">EX30DRAFT_337014</name>
</gene>
<keyword evidence="4" id="KW-1185">Reference proteome</keyword>
<dbReference type="OrthoDB" id="10039566at2759"/>
<dbReference type="PANTHER" id="PTHR35895:SF3">
    <property type="entry name" value="PRE-RRNA PROCESSING PROTEIN"/>
    <property type="match status" value="1"/>
</dbReference>
<evidence type="ECO:0000256" key="1">
    <source>
        <dbReference type="SAM" id="MobiDB-lite"/>
    </source>
</evidence>
<dbReference type="STRING" id="341454.A0A4S2N5D2"/>
<organism evidence="3 4">
    <name type="scientific">Ascodesmis nigricans</name>
    <dbReference type="NCBI Taxonomy" id="341454"/>
    <lineage>
        <taxon>Eukaryota</taxon>
        <taxon>Fungi</taxon>
        <taxon>Dikarya</taxon>
        <taxon>Ascomycota</taxon>
        <taxon>Pezizomycotina</taxon>
        <taxon>Pezizomycetes</taxon>
        <taxon>Pezizales</taxon>
        <taxon>Ascodesmidaceae</taxon>
        <taxon>Ascodesmis</taxon>
    </lineage>
</organism>
<feature type="region of interest" description="Disordered" evidence="1">
    <location>
        <begin position="199"/>
        <end position="221"/>
    </location>
</feature>
<feature type="region of interest" description="Disordered" evidence="1">
    <location>
        <begin position="1"/>
        <end position="81"/>
    </location>
</feature>
<protein>
    <submittedName>
        <fullName evidence="3">Uncharacterized protein</fullName>
    </submittedName>
</protein>
<feature type="region of interest" description="Disordered" evidence="1">
    <location>
        <begin position="152"/>
        <end position="172"/>
    </location>
</feature>
<feature type="compositionally biased region" description="Polar residues" evidence="1">
    <location>
        <begin position="206"/>
        <end position="217"/>
    </location>
</feature>
<dbReference type="InterPro" id="IPR046368">
    <property type="entry name" value="Tag1"/>
</dbReference>
<dbReference type="PANTHER" id="PTHR35895">
    <property type="entry name" value="CHROMOSOME 16, WHOLE GENOME SHOTGUN SEQUENCE"/>
    <property type="match status" value="1"/>
</dbReference>
<evidence type="ECO:0000313" key="3">
    <source>
        <dbReference type="EMBL" id="TGZ84489.1"/>
    </source>
</evidence>
<evidence type="ECO:0000256" key="2">
    <source>
        <dbReference type="SAM" id="Phobius"/>
    </source>
</evidence>
<feature type="compositionally biased region" description="Polar residues" evidence="1">
    <location>
        <begin position="63"/>
        <end position="78"/>
    </location>
</feature>
<feature type="transmembrane region" description="Helical" evidence="2">
    <location>
        <begin position="393"/>
        <end position="416"/>
    </location>
</feature>
<sequence length="1141" mass="123903">MLSPDHPSIVSERVGNTGTSSSSGRNANYDGPSEEEDLRIPSYTARTAMIPDDKEHPIGLDGNRNSTNVNPRTSTSPIPNEARHYEGCMLCDPLPAPRDSLSSSSDIFDQYQKYNPHQDLSPPPDMPLPPLPSRSPIPPDFFEGEIAPPAQFVQSPRRAYTPERTNSQSSSVHYEMRAPIYTSPKLQHIKSLSTLIERDEDHSPGLSPQQSHVSSLRASHENMPRATYSIFPPREPENKGLGIRTFATPSDTTEVNLSMQRRPSAGSMPMERPLSNRHAHMPSIQGAMQSVMKGNRKDQNEEVPPVMGSALNQYRGLNSPSKGSNIGSISNFGSPGGVIRHRGPVDGAYEMSDINTSKTLPIHERQQNSRPLGPFQGMKRSMEARIGKKKFKWLLIGTGIFLVLLFIILMVSTLGFQSMAQKAVNKARVDVSGVTLSDFAQDSVKLEVQVAFNRGTSDTSILPSAFRVSTAGSDASNLGLYDSKPDLANSRTKRNYIPDHVPVGNSRNGTTSGGTLGYVEVNRKMTLGTKRQVEVVGSDDGGRFKLQDTSVWEAMIEKLVFSDDEYEVDVEGDVKVQYGLLKSSPKVRKTVKLPSMNGIDATVSTFIILPNDTDTDFLIRFSTNSGGPTVSLLLADVEFDLLFEGYNMGSVLAPQFHVHPSGASQTTLQTATGRINQTTINLLPGIYGQMLTAIQNDYDGLPQNGELLLRGSKITTNGEEVPWMRNTIQKLRIRFALEPPNIDTNSKFELAFKIDEDGENRTARAGYIGTDASFPVAGNLNDPIYSLHIQTIDAQPVAHLFIPLGSMSKEDDNTFRERTFSEAKFIVDDGMHYGSKFLLPLVMGQNTTLLVSGAVSDRETINSASPSITHQPWIVEGFDGFKKGSTLGDFRFLGSGSQGLVMSATLGLSSSSKMSLSLKKKIVFMLTAAGGNTVDFGELEVQSLDISHGRNSVSAQIRFRPASDSIAYNDFFSGLLGGRGGQVRVRGNGAYTSESLIVAAATEKLDIPAQFSSWKVDFIDSISFVRAGTGLDVVIGFVNSFEIDTAVTSIEMSVQEANSVGGGRTLGGVDRVQIPEDLLASGDLKELRLPFVLGNNIGEGAVRGYTGGLRLSGKIGLRWGTVKVVVDFEKEVTGSDSGAFV</sequence>
<feature type="compositionally biased region" description="Polar residues" evidence="1">
    <location>
        <begin position="163"/>
        <end position="172"/>
    </location>
</feature>
<proteinExistence type="predicted"/>
<evidence type="ECO:0000313" key="4">
    <source>
        <dbReference type="Proteomes" id="UP000298138"/>
    </source>
</evidence>
<accession>A0A4S2N5D2</accession>
<dbReference type="AlphaFoldDB" id="A0A4S2N5D2"/>